<dbReference type="SUPFAM" id="SSF117281">
    <property type="entry name" value="Kelch motif"/>
    <property type="match status" value="1"/>
</dbReference>
<gene>
    <name evidence="3" type="ORF">EUTSA_v10009987mg</name>
</gene>
<accession>V4KPU3</accession>
<dbReference type="InterPro" id="IPR006652">
    <property type="entry name" value="Kelch_1"/>
</dbReference>
<evidence type="ECO:0000256" key="1">
    <source>
        <dbReference type="SAM" id="MobiDB-lite"/>
    </source>
</evidence>
<organism evidence="3 4">
    <name type="scientific">Eutrema salsugineum</name>
    <name type="common">Saltwater cress</name>
    <name type="synonym">Sisymbrium salsugineum</name>
    <dbReference type="NCBI Taxonomy" id="72664"/>
    <lineage>
        <taxon>Eukaryota</taxon>
        <taxon>Viridiplantae</taxon>
        <taxon>Streptophyta</taxon>
        <taxon>Embryophyta</taxon>
        <taxon>Tracheophyta</taxon>
        <taxon>Spermatophyta</taxon>
        <taxon>Magnoliopsida</taxon>
        <taxon>eudicotyledons</taxon>
        <taxon>Gunneridae</taxon>
        <taxon>Pentapetalae</taxon>
        <taxon>rosids</taxon>
        <taxon>malvids</taxon>
        <taxon>Brassicales</taxon>
        <taxon>Brassicaceae</taxon>
        <taxon>Eutremeae</taxon>
        <taxon>Eutrema</taxon>
    </lineage>
</organism>
<sequence length="396" mass="45064">MVVISEIPDDGDPNKKPQEEEVQHNLPTSFAEIPNDIIETCIATRVRRCHYPELSRTSRFFHGLMKETRLYEKRSSLGLAESVLYALIRSPPHDPPSWYILHGNNNSRRLCRINLDRAMPLGCAVVTIGPEIYVIGGSVGQNMRTSGVFLIDCRFHRSCSLPSMRMDRYGAAAGVIDGKIYVIGGCEDRPLPYDCVEVFDVKTQVWEMCGLNLASETKFVAYVVMEEKIYVLDAQKCFAFEPRERKWQHWLKRPWYRPCCVVDDLLYTMLGHFLFVYDPKENSLRRVRGLDGLPILYDPKKKSWRPAGAVDGLPCLVYNESEMANLGGKLVILGTSEQDLWIEAEKEAVKEAHLWCVEIALERREDGEVWGNVESATLVLTSDISPSIELCRTVTI</sequence>
<protein>
    <recommendedName>
        <fullName evidence="2">FKB95-like N-terminal Kelch domain-containing protein</fullName>
    </recommendedName>
</protein>
<evidence type="ECO:0000313" key="4">
    <source>
        <dbReference type="Proteomes" id="UP000030689"/>
    </source>
</evidence>
<dbReference type="AlphaFoldDB" id="V4KPU3"/>
<proteinExistence type="predicted"/>
<evidence type="ECO:0000313" key="3">
    <source>
        <dbReference type="EMBL" id="ESQ33329.1"/>
    </source>
</evidence>
<dbReference type="PANTHER" id="PTHR24414:SF65">
    <property type="entry name" value="F-BOX DOMAIN-CONTAINING PROTEIN"/>
    <property type="match status" value="1"/>
</dbReference>
<dbReference type="Proteomes" id="UP000030689">
    <property type="component" value="Unassembled WGS sequence"/>
</dbReference>
<dbReference type="Pfam" id="PF25210">
    <property type="entry name" value="Kelch_FKB95"/>
    <property type="match status" value="1"/>
</dbReference>
<feature type="region of interest" description="Disordered" evidence="1">
    <location>
        <begin position="1"/>
        <end position="20"/>
    </location>
</feature>
<dbReference type="InterPro" id="IPR050354">
    <property type="entry name" value="F-box/kelch-repeat_ARATH"/>
</dbReference>
<dbReference type="EMBL" id="KI517683">
    <property type="protein sequence ID" value="ESQ33329.1"/>
    <property type="molecule type" value="Genomic_DNA"/>
</dbReference>
<dbReference type="Gramene" id="ESQ33329">
    <property type="protein sequence ID" value="ESQ33329"/>
    <property type="gene ID" value="EUTSA_v10009987mg"/>
</dbReference>
<dbReference type="Gene3D" id="2.120.10.80">
    <property type="entry name" value="Kelch-type beta propeller"/>
    <property type="match status" value="1"/>
</dbReference>
<dbReference type="KEGG" id="eus:EUTSA_v10009987mg"/>
<dbReference type="SMART" id="SM00612">
    <property type="entry name" value="Kelch"/>
    <property type="match status" value="2"/>
</dbReference>
<dbReference type="InterPro" id="IPR057499">
    <property type="entry name" value="Kelch_FKB95"/>
</dbReference>
<dbReference type="OMA" id="FECKMAN"/>
<reference evidence="3 4" key="1">
    <citation type="journal article" date="2013" name="Front. Plant Sci.">
        <title>The Reference Genome of the Halophytic Plant Eutrema salsugineum.</title>
        <authorList>
            <person name="Yang R."/>
            <person name="Jarvis D.E."/>
            <person name="Chen H."/>
            <person name="Beilstein M.A."/>
            <person name="Grimwood J."/>
            <person name="Jenkins J."/>
            <person name="Shu S."/>
            <person name="Prochnik S."/>
            <person name="Xin M."/>
            <person name="Ma C."/>
            <person name="Schmutz J."/>
            <person name="Wing R.A."/>
            <person name="Mitchell-Olds T."/>
            <person name="Schumaker K.S."/>
            <person name="Wang X."/>
        </authorList>
    </citation>
    <scope>NUCLEOTIDE SEQUENCE [LARGE SCALE GENOMIC DNA]</scope>
</reference>
<keyword evidence="4" id="KW-1185">Reference proteome</keyword>
<dbReference type="eggNOG" id="KOG1072">
    <property type="taxonomic scope" value="Eukaryota"/>
</dbReference>
<name>V4KPU3_EUTSA</name>
<evidence type="ECO:0000259" key="2">
    <source>
        <dbReference type="Pfam" id="PF25210"/>
    </source>
</evidence>
<feature type="domain" description="FKB95-like N-terminal Kelch" evidence="2">
    <location>
        <begin position="98"/>
        <end position="294"/>
    </location>
</feature>
<dbReference type="InterPro" id="IPR015915">
    <property type="entry name" value="Kelch-typ_b-propeller"/>
</dbReference>
<dbReference type="PANTHER" id="PTHR24414">
    <property type="entry name" value="F-BOX/KELCH-REPEAT PROTEIN SKIP4"/>
    <property type="match status" value="1"/>
</dbReference>